<dbReference type="eggNOG" id="ENOG5032RWS">
    <property type="taxonomic scope" value="Bacteria"/>
</dbReference>
<dbReference type="KEGG" id="aol:S58_67510"/>
<protein>
    <submittedName>
        <fullName evidence="3">Signal peptide</fullName>
    </submittedName>
</protein>
<dbReference type="InterPro" id="IPR025512">
    <property type="entry name" value="DUF4399"/>
</dbReference>
<sequence length="154" mass="16020">MRRLSLAIALTLSAATLATTSVVMAGETPAPENAKAYFINLKDGDTVSSPVVIRFGLSGMGVAPSGTEAPNTGHHHLLIDAPALEGDALNEAIPVDSGHVHFGKGQTEASVTLTPGKHTLQLVLGDWSHIPHNKPVMSERITIDVQATTGSAKQ</sequence>
<dbReference type="Pfam" id="PF14347">
    <property type="entry name" value="DUF4399"/>
    <property type="match status" value="1"/>
</dbReference>
<evidence type="ECO:0000256" key="1">
    <source>
        <dbReference type="SAM" id="SignalP"/>
    </source>
</evidence>
<organism evidence="3 4">
    <name type="scientific">Bradyrhizobium oligotrophicum S58</name>
    <dbReference type="NCBI Taxonomy" id="1245469"/>
    <lineage>
        <taxon>Bacteria</taxon>
        <taxon>Pseudomonadati</taxon>
        <taxon>Pseudomonadota</taxon>
        <taxon>Alphaproteobacteria</taxon>
        <taxon>Hyphomicrobiales</taxon>
        <taxon>Nitrobacteraceae</taxon>
        <taxon>Bradyrhizobium</taxon>
    </lineage>
</organism>
<gene>
    <name evidence="3" type="ORF">S58_67510</name>
</gene>
<dbReference type="Proteomes" id="UP000011841">
    <property type="component" value="Chromosome"/>
</dbReference>
<proteinExistence type="predicted"/>
<accession>M4ZFY3</accession>
<keyword evidence="4" id="KW-1185">Reference proteome</keyword>
<dbReference type="PATRIC" id="fig|1245469.3.peg.6901"/>
<keyword evidence="1" id="KW-0732">Signal</keyword>
<feature type="chain" id="PRO_5004061886" evidence="1">
    <location>
        <begin position="26"/>
        <end position="154"/>
    </location>
</feature>
<dbReference type="GeneID" id="301820433"/>
<evidence type="ECO:0000259" key="2">
    <source>
        <dbReference type="Pfam" id="PF14347"/>
    </source>
</evidence>
<dbReference type="AlphaFoldDB" id="M4ZFY3"/>
<dbReference type="EMBL" id="AP012603">
    <property type="protein sequence ID" value="BAM92718.1"/>
    <property type="molecule type" value="Genomic_DNA"/>
</dbReference>
<feature type="domain" description="DUF4399" evidence="2">
    <location>
        <begin position="53"/>
        <end position="146"/>
    </location>
</feature>
<dbReference type="HOGENOM" id="CLU_116275_2_0_5"/>
<dbReference type="OrthoDB" id="531568at2"/>
<evidence type="ECO:0000313" key="4">
    <source>
        <dbReference type="Proteomes" id="UP000011841"/>
    </source>
</evidence>
<feature type="signal peptide" evidence="1">
    <location>
        <begin position="1"/>
        <end position="25"/>
    </location>
</feature>
<evidence type="ECO:0000313" key="3">
    <source>
        <dbReference type="EMBL" id="BAM92718.1"/>
    </source>
</evidence>
<name>M4ZFY3_9BRAD</name>
<reference evidence="3 4" key="1">
    <citation type="journal article" date="2013" name="Appl. Environ. Microbiol.">
        <title>Genome analysis suggests that the soil oligotrophic bacterium Agromonas oligotrophica (Bradyrhizobium oligotrophicum) is a nitrogen-fixing symbiont of Aeschynomene indica.</title>
        <authorList>
            <person name="Okubo T."/>
            <person name="Fukushima S."/>
            <person name="Itakura M."/>
            <person name="Oshima K."/>
            <person name="Longtonglang A."/>
            <person name="Teaumroong N."/>
            <person name="Mitsui H."/>
            <person name="Hattori M."/>
            <person name="Hattori R."/>
            <person name="Hattori T."/>
            <person name="Minamisawa K."/>
        </authorList>
    </citation>
    <scope>NUCLEOTIDE SEQUENCE [LARGE SCALE GENOMIC DNA]</scope>
    <source>
        <strain evidence="3 4">S58</strain>
    </source>
</reference>
<dbReference type="RefSeq" id="WP_015669796.1">
    <property type="nucleotide sequence ID" value="NC_020453.1"/>
</dbReference>